<comment type="caution">
    <text evidence="1">The sequence shown here is derived from an EMBL/GenBank/DDBJ whole genome shotgun (WGS) entry which is preliminary data.</text>
</comment>
<proteinExistence type="predicted"/>
<sequence>MTGEYIGVVSETEGWNVGDNRVEIVDKHTVKVTVYPDWSVNERDDTIVLGLRPFEVTATMTSGTNWSIYQTGTQYVVPGKYVTFTLVANEGHSVNADDTFVVTLTDATNSAVNETVRVPVVAGQETISVDFIPSDWANYTVSVTWEA</sequence>
<evidence type="ECO:0000313" key="1">
    <source>
        <dbReference type="EMBL" id="HIS66220.1"/>
    </source>
</evidence>
<dbReference type="Proteomes" id="UP000824001">
    <property type="component" value="Unassembled WGS sequence"/>
</dbReference>
<gene>
    <name evidence="1" type="ORF">IAC18_01530</name>
</gene>
<reference evidence="1" key="2">
    <citation type="journal article" date="2021" name="PeerJ">
        <title>Extensive microbial diversity within the chicken gut microbiome revealed by metagenomics and culture.</title>
        <authorList>
            <person name="Gilroy R."/>
            <person name="Ravi A."/>
            <person name="Getino M."/>
            <person name="Pursley I."/>
            <person name="Horton D.L."/>
            <person name="Alikhan N.F."/>
            <person name="Baker D."/>
            <person name="Gharbi K."/>
            <person name="Hall N."/>
            <person name="Watson M."/>
            <person name="Adriaenssens E.M."/>
            <person name="Foster-Nyarko E."/>
            <person name="Jarju S."/>
            <person name="Secka A."/>
            <person name="Antonio M."/>
            <person name="Oren A."/>
            <person name="Chaudhuri R.R."/>
            <person name="La Ragione R."/>
            <person name="Hildebrand F."/>
            <person name="Pallen M.J."/>
        </authorList>
    </citation>
    <scope>NUCLEOTIDE SEQUENCE</scope>
    <source>
        <strain evidence="1">ChiHjej10B9-9673</strain>
    </source>
</reference>
<name>A0A9D1JU85_9FIRM</name>
<protein>
    <submittedName>
        <fullName evidence="1">Uncharacterized protein</fullName>
    </submittedName>
</protein>
<evidence type="ECO:0000313" key="2">
    <source>
        <dbReference type="Proteomes" id="UP000824001"/>
    </source>
</evidence>
<reference evidence="1" key="1">
    <citation type="submission" date="2020-10" db="EMBL/GenBank/DDBJ databases">
        <authorList>
            <person name="Gilroy R."/>
        </authorList>
    </citation>
    <scope>NUCLEOTIDE SEQUENCE</scope>
    <source>
        <strain evidence="1">ChiHjej10B9-9673</strain>
    </source>
</reference>
<organism evidence="1 2">
    <name type="scientific">Candidatus Scatomorpha merdipullorum</name>
    <dbReference type="NCBI Taxonomy" id="2840927"/>
    <lineage>
        <taxon>Bacteria</taxon>
        <taxon>Bacillati</taxon>
        <taxon>Bacillota</taxon>
        <taxon>Clostridia</taxon>
        <taxon>Eubacteriales</taxon>
        <taxon>Candidatus Scatomorpha</taxon>
    </lineage>
</organism>
<accession>A0A9D1JU85</accession>
<dbReference type="AlphaFoldDB" id="A0A9D1JU85"/>
<dbReference type="EMBL" id="DVJK01000044">
    <property type="protein sequence ID" value="HIS66220.1"/>
    <property type="molecule type" value="Genomic_DNA"/>
</dbReference>